<dbReference type="RefSeq" id="WP_315604242.1">
    <property type="nucleotide sequence ID" value="NZ_CP130318.1"/>
</dbReference>
<dbReference type="Pfam" id="PF13679">
    <property type="entry name" value="Methyltransf_32"/>
    <property type="match status" value="1"/>
</dbReference>
<dbReference type="SUPFAM" id="SSF53335">
    <property type="entry name" value="S-adenosyl-L-methionine-dependent methyltransferases"/>
    <property type="match status" value="1"/>
</dbReference>
<dbReference type="InterPro" id="IPR029063">
    <property type="entry name" value="SAM-dependent_MTases_sf"/>
</dbReference>
<dbReference type="PANTHER" id="PTHR13369:SF3">
    <property type="entry name" value="METHYLTRANSFERASE DOMAIN-CONTAINING PROTEIN"/>
    <property type="match status" value="1"/>
</dbReference>
<dbReference type="GO" id="GO:0032259">
    <property type="term" value="P:methylation"/>
    <property type="evidence" value="ECO:0007669"/>
    <property type="project" value="UniProtKB-KW"/>
</dbReference>
<protein>
    <submittedName>
        <fullName evidence="2">SAM-dependent methyltransferase</fullName>
    </submittedName>
</protein>
<dbReference type="Proteomes" id="UP001305702">
    <property type="component" value="Chromosome"/>
</dbReference>
<feature type="domain" description="Methyltransferase" evidence="1">
    <location>
        <begin position="156"/>
        <end position="290"/>
    </location>
</feature>
<proteinExistence type="predicted"/>
<dbReference type="PANTHER" id="PTHR13369">
    <property type="match status" value="1"/>
</dbReference>
<evidence type="ECO:0000313" key="2">
    <source>
        <dbReference type="EMBL" id="WNQ10468.1"/>
    </source>
</evidence>
<dbReference type="EMBL" id="CP130318">
    <property type="protein sequence ID" value="WNQ10468.1"/>
    <property type="molecule type" value="Genomic_DNA"/>
</dbReference>
<dbReference type="Gene3D" id="3.40.50.150">
    <property type="entry name" value="Vaccinia Virus protein VP39"/>
    <property type="match status" value="1"/>
</dbReference>
<dbReference type="CDD" id="cd02440">
    <property type="entry name" value="AdoMet_MTases"/>
    <property type="match status" value="1"/>
</dbReference>
<gene>
    <name evidence="2" type="ORF">MJA45_23065</name>
</gene>
<sequence length="405" mass="45299">MEEIEVLVNRLIGEGQLLQAVLSGPRRKAPDQASKIKVKPVLLKGKLHYQFSSTVGQKELHDNLEPAPAALKLAELLREAFKQGLLQSAEADYQVLVNKKGKAALLRKPATRKPEEAGLSHNRRKNYLLEEGVPVPFLVELGVMTREGKVAAAKYDKFRQINRFLEMIDDVMPALADKEQIRIIDFGCGKSYLTFALYHYLVQLQGKKVTVTGLDLKEDVIRHCSALAARLEYSGLRFEMGDIADYSDAGRVDMVVTLHACDTATDAALEKAVRWEADVILSVPCCQHELFGQVKSETLAPMLTHGIIKERFSALATDSVRARLLELVGYRTQLLEFIDLEHTPKNLLIRAVKQSPPDKETLARLAAEYKTFRSFLAIDPYLERALADRLGDVLAGRQDQDADRP</sequence>
<dbReference type="AlphaFoldDB" id="A0AA96RER3"/>
<keyword evidence="3" id="KW-1185">Reference proteome</keyword>
<dbReference type="GO" id="GO:0005737">
    <property type="term" value="C:cytoplasm"/>
    <property type="evidence" value="ECO:0007669"/>
    <property type="project" value="TreeGrafter"/>
</dbReference>
<dbReference type="GO" id="GO:0008168">
    <property type="term" value="F:methyltransferase activity"/>
    <property type="evidence" value="ECO:0007669"/>
    <property type="project" value="UniProtKB-KW"/>
</dbReference>
<evidence type="ECO:0000259" key="1">
    <source>
        <dbReference type="Pfam" id="PF13679"/>
    </source>
</evidence>
<evidence type="ECO:0000313" key="3">
    <source>
        <dbReference type="Proteomes" id="UP001305702"/>
    </source>
</evidence>
<organism evidence="2 3">
    <name type="scientific">Paenibacillus aurantius</name>
    <dbReference type="NCBI Taxonomy" id="2918900"/>
    <lineage>
        <taxon>Bacteria</taxon>
        <taxon>Bacillati</taxon>
        <taxon>Bacillota</taxon>
        <taxon>Bacilli</taxon>
        <taxon>Bacillales</taxon>
        <taxon>Paenibacillaceae</taxon>
        <taxon>Paenibacillus</taxon>
    </lineage>
</organism>
<reference evidence="2 3" key="1">
    <citation type="submission" date="2022-02" db="EMBL/GenBank/DDBJ databases">
        <title>Paenibacillus sp. MBLB1776 Whole Genome Shotgun Sequencing.</title>
        <authorList>
            <person name="Hwang C.Y."/>
            <person name="Cho E.-S."/>
            <person name="Seo M.-J."/>
        </authorList>
    </citation>
    <scope>NUCLEOTIDE SEQUENCE [LARGE SCALE GENOMIC DNA]</scope>
    <source>
        <strain evidence="2 3">MBLB1776</strain>
    </source>
</reference>
<dbReference type="KEGG" id="paun:MJA45_23065"/>
<keyword evidence="2" id="KW-0489">Methyltransferase</keyword>
<keyword evidence="2" id="KW-0808">Transferase</keyword>
<name>A0AA96RER3_9BACL</name>
<accession>A0AA96RER3</accession>
<dbReference type="InterPro" id="IPR025714">
    <property type="entry name" value="Methyltranfer_dom"/>
</dbReference>